<dbReference type="Proteomes" id="UP000295192">
    <property type="component" value="Unassembled WGS sequence"/>
</dbReference>
<organism evidence="2 3">
    <name type="scientific">Drosophila navojoa</name>
    <name type="common">Fruit fly</name>
    <dbReference type="NCBI Taxonomy" id="7232"/>
    <lineage>
        <taxon>Eukaryota</taxon>
        <taxon>Metazoa</taxon>
        <taxon>Ecdysozoa</taxon>
        <taxon>Arthropoda</taxon>
        <taxon>Hexapoda</taxon>
        <taxon>Insecta</taxon>
        <taxon>Pterygota</taxon>
        <taxon>Neoptera</taxon>
        <taxon>Endopterygota</taxon>
        <taxon>Diptera</taxon>
        <taxon>Brachycera</taxon>
        <taxon>Muscomorpha</taxon>
        <taxon>Ephydroidea</taxon>
        <taxon>Drosophilidae</taxon>
        <taxon>Drosophila</taxon>
    </lineage>
</organism>
<accession>A0A484ASY1</accession>
<feature type="compositionally biased region" description="Basic and acidic residues" evidence="1">
    <location>
        <begin position="23"/>
        <end position="41"/>
    </location>
</feature>
<protein>
    <submittedName>
        <fullName evidence="2">Uncharacterized protein</fullName>
    </submittedName>
</protein>
<name>A0A484ASY1_DRONA</name>
<feature type="region of interest" description="Disordered" evidence="1">
    <location>
        <begin position="1"/>
        <end position="56"/>
    </location>
</feature>
<evidence type="ECO:0000256" key="1">
    <source>
        <dbReference type="SAM" id="MobiDB-lite"/>
    </source>
</evidence>
<dbReference type="AlphaFoldDB" id="A0A484ASY1"/>
<feature type="non-terminal residue" evidence="2">
    <location>
        <position position="56"/>
    </location>
</feature>
<evidence type="ECO:0000313" key="3">
    <source>
        <dbReference type="Proteomes" id="UP000295192"/>
    </source>
</evidence>
<proteinExistence type="predicted"/>
<keyword evidence="3" id="KW-1185">Reference proteome</keyword>
<reference evidence="2 3" key="1">
    <citation type="journal article" date="2019" name="J. Hered.">
        <title>An Improved Genome Assembly for Drosophila navojoa, the Basal Species in the mojavensis Cluster.</title>
        <authorList>
            <person name="Vanderlinde T."/>
            <person name="Dupim E.G."/>
            <person name="Nazario-Yepiz N.O."/>
            <person name="Carvalho A.B."/>
        </authorList>
    </citation>
    <scope>NUCLEOTIDE SEQUENCE [LARGE SCALE GENOMIC DNA]</scope>
    <source>
        <strain evidence="2">Navoj_Jal97</strain>
        <tissue evidence="2">Whole organism</tissue>
    </source>
</reference>
<evidence type="ECO:0000313" key="2">
    <source>
        <dbReference type="EMBL" id="TDG39182.1"/>
    </source>
</evidence>
<sequence>MHQVDVDARLTASHESQNPESEVEYRVTSVERLESSIEHRASRGTSGHKWSEDTVK</sequence>
<dbReference type="EMBL" id="LSRL02001279">
    <property type="protein sequence ID" value="TDG39182.1"/>
    <property type="molecule type" value="Genomic_DNA"/>
</dbReference>
<gene>
    <name evidence="2" type="ORF">AWZ03_014396</name>
</gene>
<comment type="caution">
    <text evidence="2">The sequence shown here is derived from an EMBL/GenBank/DDBJ whole genome shotgun (WGS) entry which is preliminary data.</text>
</comment>